<organism evidence="2 3">
    <name type="scientific">Halogranum amylolyticum</name>
    <dbReference type="NCBI Taxonomy" id="660520"/>
    <lineage>
        <taxon>Archaea</taxon>
        <taxon>Methanobacteriati</taxon>
        <taxon>Methanobacteriota</taxon>
        <taxon>Stenosarchaea group</taxon>
        <taxon>Halobacteria</taxon>
        <taxon>Halobacteriales</taxon>
        <taxon>Haloferacaceae</taxon>
    </lineage>
</organism>
<dbReference type="AlphaFoldDB" id="A0A1H8TGK3"/>
<name>A0A1H8TGK3_9EURY</name>
<feature type="transmembrane region" description="Helical" evidence="1">
    <location>
        <begin position="112"/>
        <end position="136"/>
    </location>
</feature>
<keyword evidence="1" id="KW-0812">Transmembrane</keyword>
<sequence>MMDEQPPTETAQSAHKRTFRFVYRHSLELVAVSVMWFVASLPVVTLGPATLGAYAAVRSLRQTGHVDRAYVARALGMNGIHAALLSFLPLAFVVSATLYLGSGGGLGGFENVAAVVGIYVGGYLGVALIPTFYALADGETPLASLKQGYVWVATKPTSTVTLALVTGTLFVVTALMTVGFVLLFPALTISYHVEVLADEPAEGQGADTPTGRPEALA</sequence>
<gene>
    <name evidence="2" type="ORF">SAMN04487948_10718</name>
</gene>
<evidence type="ECO:0000256" key="1">
    <source>
        <dbReference type="SAM" id="Phobius"/>
    </source>
</evidence>
<evidence type="ECO:0000313" key="3">
    <source>
        <dbReference type="Proteomes" id="UP000199126"/>
    </source>
</evidence>
<dbReference type="RefSeq" id="WP_139246611.1">
    <property type="nucleotide sequence ID" value="NZ_FODV01000007.1"/>
</dbReference>
<reference evidence="3" key="1">
    <citation type="submission" date="2016-10" db="EMBL/GenBank/DDBJ databases">
        <authorList>
            <person name="Varghese N."/>
            <person name="Submissions S."/>
        </authorList>
    </citation>
    <scope>NUCLEOTIDE SEQUENCE [LARGE SCALE GENOMIC DNA]</scope>
    <source>
        <strain evidence="3">CGMCC 1.10121</strain>
    </source>
</reference>
<feature type="transmembrane region" description="Helical" evidence="1">
    <location>
        <begin position="157"/>
        <end position="184"/>
    </location>
</feature>
<dbReference type="OrthoDB" id="307496at2157"/>
<dbReference type="Proteomes" id="UP000199126">
    <property type="component" value="Unassembled WGS sequence"/>
</dbReference>
<feature type="transmembrane region" description="Helical" evidence="1">
    <location>
        <begin position="78"/>
        <end position="100"/>
    </location>
</feature>
<proteinExistence type="predicted"/>
<keyword evidence="1" id="KW-1133">Transmembrane helix</keyword>
<keyword evidence="3" id="KW-1185">Reference proteome</keyword>
<protein>
    <submittedName>
        <fullName evidence="2">Uncharacterized protein</fullName>
    </submittedName>
</protein>
<evidence type="ECO:0000313" key="2">
    <source>
        <dbReference type="EMBL" id="SEO89945.1"/>
    </source>
</evidence>
<accession>A0A1H8TGK3</accession>
<keyword evidence="1" id="KW-0472">Membrane</keyword>
<feature type="transmembrane region" description="Helical" evidence="1">
    <location>
        <begin position="34"/>
        <end position="57"/>
    </location>
</feature>
<dbReference type="EMBL" id="FODV01000007">
    <property type="protein sequence ID" value="SEO89945.1"/>
    <property type="molecule type" value="Genomic_DNA"/>
</dbReference>